<dbReference type="FunFam" id="3.10.50.40:FF:000001">
    <property type="entry name" value="Trigger factor"/>
    <property type="match status" value="1"/>
</dbReference>
<evidence type="ECO:0000256" key="2">
    <source>
        <dbReference type="ARBA" id="ARBA00005464"/>
    </source>
</evidence>
<dbReference type="PANTHER" id="PTHR30560:SF3">
    <property type="entry name" value="TRIGGER FACTOR-LIKE PROTEIN TIG, CHLOROPLASTIC"/>
    <property type="match status" value="1"/>
</dbReference>
<keyword evidence="12" id="KW-0963">Cytoplasm</keyword>
<dbReference type="KEGG" id="dpn:BCB69_00990"/>
<comment type="domain">
    <text evidence="12">Consists of 3 domains; the N-terminus binds the ribosome, the middle domain has PPIase activity, while the C-terminus has intrinsic chaperone activity on its own.</text>
</comment>
<dbReference type="GO" id="GO:0051301">
    <property type="term" value="P:cell division"/>
    <property type="evidence" value="ECO:0007669"/>
    <property type="project" value="UniProtKB-KW"/>
</dbReference>
<comment type="function">
    <text evidence="10 12">Involved in protein export. Acts as a chaperone by maintaining the newly synthesized protein in an open conformation. Functions as a peptidyl-prolyl cis-trans isomerase.</text>
</comment>
<dbReference type="GO" id="GO:0043335">
    <property type="term" value="P:protein unfolding"/>
    <property type="evidence" value="ECO:0007669"/>
    <property type="project" value="TreeGrafter"/>
</dbReference>
<protein>
    <recommendedName>
        <fullName evidence="4 12">Trigger factor</fullName>
        <shortName evidence="12">TF</shortName>
        <ecNumber evidence="3 12">5.2.1.8</ecNumber>
    </recommendedName>
    <alternativeName>
        <fullName evidence="11 12">PPIase</fullName>
    </alternativeName>
</protein>
<evidence type="ECO:0000256" key="14">
    <source>
        <dbReference type="RuleBase" id="RU003914"/>
    </source>
</evidence>
<keyword evidence="5 12" id="KW-0132">Cell division</keyword>
<evidence type="ECO:0000256" key="8">
    <source>
        <dbReference type="ARBA" id="ARBA00023235"/>
    </source>
</evidence>
<organism evidence="16 17">
    <name type="scientific">Dialister pneumosintes</name>
    <dbReference type="NCBI Taxonomy" id="39950"/>
    <lineage>
        <taxon>Bacteria</taxon>
        <taxon>Bacillati</taxon>
        <taxon>Bacillota</taxon>
        <taxon>Negativicutes</taxon>
        <taxon>Veillonellales</taxon>
        <taxon>Veillonellaceae</taxon>
        <taxon>Dialister</taxon>
    </lineage>
</organism>
<name>A0A1B3WCJ5_9FIRM</name>
<evidence type="ECO:0000256" key="5">
    <source>
        <dbReference type="ARBA" id="ARBA00022618"/>
    </source>
</evidence>
<comment type="catalytic activity">
    <reaction evidence="1 12 13">
        <text>[protein]-peptidylproline (omega=180) = [protein]-peptidylproline (omega=0)</text>
        <dbReference type="Rhea" id="RHEA:16237"/>
        <dbReference type="Rhea" id="RHEA-COMP:10747"/>
        <dbReference type="Rhea" id="RHEA-COMP:10748"/>
        <dbReference type="ChEBI" id="CHEBI:83833"/>
        <dbReference type="ChEBI" id="CHEBI:83834"/>
        <dbReference type="EC" id="5.2.1.8"/>
    </reaction>
</comment>
<dbReference type="RefSeq" id="WP_069176746.1">
    <property type="nucleotide sequence ID" value="NZ_CP017037.1"/>
</dbReference>
<dbReference type="InterPro" id="IPR005215">
    <property type="entry name" value="Trig_fac"/>
</dbReference>
<dbReference type="InterPro" id="IPR008881">
    <property type="entry name" value="Trigger_fac_ribosome-bd_bac"/>
</dbReference>
<dbReference type="EC" id="5.2.1.8" evidence="3 12"/>
<dbReference type="InterPro" id="IPR037041">
    <property type="entry name" value="Trigger_fac_C_sf"/>
</dbReference>
<dbReference type="NCBIfam" id="TIGR00115">
    <property type="entry name" value="tig"/>
    <property type="match status" value="1"/>
</dbReference>
<dbReference type="SUPFAM" id="SSF102735">
    <property type="entry name" value="Trigger factor ribosome-binding domain"/>
    <property type="match status" value="1"/>
</dbReference>
<dbReference type="SUPFAM" id="SSF54534">
    <property type="entry name" value="FKBP-like"/>
    <property type="match status" value="1"/>
</dbReference>
<evidence type="ECO:0000256" key="3">
    <source>
        <dbReference type="ARBA" id="ARBA00013194"/>
    </source>
</evidence>
<dbReference type="InterPro" id="IPR046357">
    <property type="entry name" value="PPIase_dom_sf"/>
</dbReference>
<keyword evidence="7 12" id="KW-0143">Chaperone</keyword>
<dbReference type="GO" id="GO:0003755">
    <property type="term" value="F:peptidyl-prolyl cis-trans isomerase activity"/>
    <property type="evidence" value="ECO:0007669"/>
    <property type="project" value="UniProtKB-UniRule"/>
</dbReference>
<keyword evidence="6 12" id="KW-0697">Rotamase</keyword>
<evidence type="ECO:0000256" key="11">
    <source>
        <dbReference type="ARBA" id="ARBA00029986"/>
    </source>
</evidence>
<dbReference type="SUPFAM" id="SSF109998">
    <property type="entry name" value="Triger factor/SurA peptide-binding domain-like"/>
    <property type="match status" value="1"/>
</dbReference>
<dbReference type="HAMAP" id="MF_00303">
    <property type="entry name" value="Trigger_factor_Tig"/>
    <property type="match status" value="1"/>
</dbReference>
<sequence>MNVKVENLDQHKVKVTVEVPADDVVKGFKQAVSRFANQVKLKGFRKGKAPRKVIEMYLGKEAIEGEAKEIVFNRALDQALRDEKLVPVTQPEVNAESFDEQNGSTFTATFIKRPEVKLGAYTDLEAVRTNPVITDEDVMVQLKQTAQANARLEVAKDAELKNGDFAIIDFKGTVNGVAFEGGEGKAYPLEIGSGSFIPGFEDQLKGYKAGDDVVVKVTFPTEYFAKELAGKDAEFAVHVCDVKQKVLPAIDDDFAKSISKQETLKDLMETMKAEMQGRASYQANQAYRQALVDLAIANAEVDIPQEMIDQRLDDMIGEIRHNIEAQGQSFDRYLKQLDKTVDDLRKDYAEMAEKNVREGLVLNAIADKEEIHPTEQDINMEVFTMAQQFNANPREVVKIIQQENRVGLLIDSVTRRKAASFLVEKAKKEEPKVEEKTVEEKK</sequence>
<comment type="similarity">
    <text evidence="2 12 14">Belongs to the FKBP-type PPIase family. Tig subfamily.</text>
</comment>
<dbReference type="PROSITE" id="PS50059">
    <property type="entry name" value="FKBP_PPIASE"/>
    <property type="match status" value="1"/>
</dbReference>
<comment type="subcellular location">
    <subcellularLocation>
        <location evidence="12">Cytoplasm</location>
    </subcellularLocation>
    <text evidence="12">About half TF is bound to the ribosome near the polypeptide exit tunnel while the other half is free in the cytoplasm.</text>
</comment>
<dbReference type="Proteomes" id="UP000094757">
    <property type="component" value="Chromosome"/>
</dbReference>
<dbReference type="Gene3D" id="1.10.3120.10">
    <property type="entry name" value="Trigger factor, C-terminal domain"/>
    <property type="match status" value="1"/>
</dbReference>
<evidence type="ECO:0000256" key="10">
    <source>
        <dbReference type="ARBA" id="ARBA00024849"/>
    </source>
</evidence>
<dbReference type="Gene3D" id="3.10.50.40">
    <property type="match status" value="1"/>
</dbReference>
<keyword evidence="8 12" id="KW-0413">Isomerase</keyword>
<dbReference type="PIRSF" id="PIRSF003095">
    <property type="entry name" value="Trigger_factor"/>
    <property type="match status" value="1"/>
</dbReference>
<evidence type="ECO:0000256" key="6">
    <source>
        <dbReference type="ARBA" id="ARBA00023110"/>
    </source>
</evidence>
<dbReference type="GO" id="GO:0051083">
    <property type="term" value="P:'de novo' cotranslational protein folding"/>
    <property type="evidence" value="ECO:0007669"/>
    <property type="project" value="TreeGrafter"/>
</dbReference>
<proteinExistence type="inferred from homology"/>
<dbReference type="Gene3D" id="3.30.70.1050">
    <property type="entry name" value="Trigger factor ribosome-binding domain"/>
    <property type="match status" value="1"/>
</dbReference>
<reference evidence="17" key="1">
    <citation type="submission" date="2016-08" db="EMBL/GenBank/DDBJ databases">
        <authorList>
            <person name="Holder M.E."/>
            <person name="Ajami N.J."/>
            <person name="Petrosino J.F."/>
        </authorList>
    </citation>
    <scope>NUCLEOTIDE SEQUENCE [LARGE SCALE GENOMIC DNA]</scope>
    <source>
        <strain evidence="17">F0677</strain>
    </source>
</reference>
<dbReference type="GO" id="GO:0044183">
    <property type="term" value="F:protein folding chaperone"/>
    <property type="evidence" value="ECO:0007669"/>
    <property type="project" value="TreeGrafter"/>
</dbReference>
<evidence type="ECO:0000313" key="16">
    <source>
        <dbReference type="EMBL" id="AOH38691.1"/>
    </source>
</evidence>
<dbReference type="AlphaFoldDB" id="A0A1B3WCJ5"/>
<dbReference type="GO" id="GO:0015031">
    <property type="term" value="P:protein transport"/>
    <property type="evidence" value="ECO:0007669"/>
    <property type="project" value="UniProtKB-UniRule"/>
</dbReference>
<dbReference type="Pfam" id="PF05697">
    <property type="entry name" value="Trigger_N"/>
    <property type="match status" value="1"/>
</dbReference>
<evidence type="ECO:0000256" key="12">
    <source>
        <dbReference type="HAMAP-Rule" id="MF_00303"/>
    </source>
</evidence>
<evidence type="ECO:0000259" key="15">
    <source>
        <dbReference type="PROSITE" id="PS50059"/>
    </source>
</evidence>
<dbReference type="EMBL" id="CP017037">
    <property type="protein sequence ID" value="AOH38691.1"/>
    <property type="molecule type" value="Genomic_DNA"/>
</dbReference>
<evidence type="ECO:0000256" key="7">
    <source>
        <dbReference type="ARBA" id="ARBA00023186"/>
    </source>
</evidence>
<evidence type="ECO:0000256" key="13">
    <source>
        <dbReference type="PROSITE-ProRule" id="PRU00277"/>
    </source>
</evidence>
<feature type="domain" description="PPIase FKBP-type" evidence="15">
    <location>
        <begin position="163"/>
        <end position="248"/>
    </location>
</feature>
<dbReference type="InterPro" id="IPR027304">
    <property type="entry name" value="Trigger_fact/SurA_dom_sf"/>
</dbReference>
<dbReference type="InterPro" id="IPR008880">
    <property type="entry name" value="Trigger_fac_C"/>
</dbReference>
<evidence type="ECO:0000256" key="9">
    <source>
        <dbReference type="ARBA" id="ARBA00023306"/>
    </source>
</evidence>
<evidence type="ECO:0000256" key="4">
    <source>
        <dbReference type="ARBA" id="ARBA00016902"/>
    </source>
</evidence>
<dbReference type="InterPro" id="IPR036611">
    <property type="entry name" value="Trigger_fac_ribosome-bd_sf"/>
</dbReference>
<dbReference type="Pfam" id="PF05698">
    <property type="entry name" value="Trigger_C"/>
    <property type="match status" value="1"/>
</dbReference>
<dbReference type="InterPro" id="IPR001179">
    <property type="entry name" value="PPIase_FKBP_dom"/>
</dbReference>
<dbReference type="PANTHER" id="PTHR30560">
    <property type="entry name" value="TRIGGER FACTOR CHAPERONE AND PEPTIDYL-PROLYL CIS/TRANS ISOMERASE"/>
    <property type="match status" value="1"/>
</dbReference>
<dbReference type="STRING" id="39950.BCB69_00990"/>
<evidence type="ECO:0000313" key="17">
    <source>
        <dbReference type="Proteomes" id="UP000094757"/>
    </source>
</evidence>
<gene>
    <name evidence="12" type="primary">tig</name>
    <name evidence="16" type="ORF">BCB69_00990</name>
</gene>
<dbReference type="GO" id="GO:0043022">
    <property type="term" value="F:ribosome binding"/>
    <property type="evidence" value="ECO:0007669"/>
    <property type="project" value="TreeGrafter"/>
</dbReference>
<evidence type="ECO:0000256" key="1">
    <source>
        <dbReference type="ARBA" id="ARBA00000971"/>
    </source>
</evidence>
<keyword evidence="9 12" id="KW-0131">Cell cycle</keyword>
<dbReference type="GO" id="GO:0005737">
    <property type="term" value="C:cytoplasm"/>
    <property type="evidence" value="ECO:0007669"/>
    <property type="project" value="UniProtKB-SubCell"/>
</dbReference>
<dbReference type="Pfam" id="PF00254">
    <property type="entry name" value="FKBP_C"/>
    <property type="match status" value="1"/>
</dbReference>
<accession>A0A1B3WCJ5</accession>